<dbReference type="EMBL" id="BDCR01000002">
    <property type="protein sequence ID" value="GAT62595.1"/>
    <property type="molecule type" value="Genomic_DNA"/>
</dbReference>
<evidence type="ECO:0008006" key="4">
    <source>
        <dbReference type="Google" id="ProtNLM"/>
    </source>
</evidence>
<evidence type="ECO:0000313" key="3">
    <source>
        <dbReference type="Proteomes" id="UP000076586"/>
    </source>
</evidence>
<dbReference type="RefSeq" id="WP_084252291.1">
    <property type="nucleotide sequence ID" value="NZ_BDCR01000002.1"/>
</dbReference>
<feature type="transmembrane region" description="Helical" evidence="1">
    <location>
        <begin position="129"/>
        <end position="149"/>
    </location>
</feature>
<dbReference type="OrthoDB" id="9812349at2"/>
<dbReference type="AlphaFoldDB" id="A0A161LDX9"/>
<feature type="transmembrane region" description="Helical" evidence="1">
    <location>
        <begin position="198"/>
        <end position="217"/>
    </location>
</feature>
<name>A0A161LDX9_9BACT</name>
<reference evidence="3" key="1">
    <citation type="submission" date="2016-04" db="EMBL/GenBank/DDBJ databases">
        <title>Draft genome sequence of Paludibacter jiangxiensis strain NM7.</title>
        <authorList>
            <person name="Qiu Y."/>
            <person name="Matsuura N."/>
            <person name="Ohashi A."/>
            <person name="Tourlousse M.D."/>
            <person name="Sekiguchi Y."/>
        </authorList>
    </citation>
    <scope>NUCLEOTIDE SEQUENCE [LARGE SCALE GENOMIC DNA]</scope>
    <source>
        <strain evidence="3">NM7</strain>
    </source>
</reference>
<proteinExistence type="predicted"/>
<evidence type="ECO:0000313" key="2">
    <source>
        <dbReference type="EMBL" id="GAT62595.1"/>
    </source>
</evidence>
<organism evidence="2 3">
    <name type="scientific">Paludibacter jiangxiensis</name>
    <dbReference type="NCBI Taxonomy" id="681398"/>
    <lineage>
        <taxon>Bacteria</taxon>
        <taxon>Pseudomonadati</taxon>
        <taxon>Bacteroidota</taxon>
        <taxon>Bacteroidia</taxon>
        <taxon>Bacteroidales</taxon>
        <taxon>Paludibacteraceae</taxon>
        <taxon>Paludibacter</taxon>
    </lineage>
</organism>
<protein>
    <recommendedName>
        <fullName evidence="4">DUF805 domain-containing protein</fullName>
    </recommendedName>
</protein>
<dbReference type="PANTHER" id="PTHR34980">
    <property type="entry name" value="INNER MEMBRANE PROTEIN-RELATED-RELATED"/>
    <property type="match status" value="1"/>
</dbReference>
<keyword evidence="1" id="KW-1133">Transmembrane helix</keyword>
<keyword evidence="1" id="KW-0812">Transmembrane</keyword>
<evidence type="ECO:0000256" key="1">
    <source>
        <dbReference type="SAM" id="Phobius"/>
    </source>
</evidence>
<feature type="transmembrane region" description="Helical" evidence="1">
    <location>
        <begin position="21"/>
        <end position="54"/>
    </location>
</feature>
<keyword evidence="1" id="KW-0472">Membrane</keyword>
<dbReference type="PANTHER" id="PTHR34980:SF3">
    <property type="entry name" value="BLR8105 PROTEIN"/>
    <property type="match status" value="1"/>
</dbReference>
<reference evidence="3" key="2">
    <citation type="journal article" date="2017" name="Genome Announc.">
        <title>Draft genome sequence of Paludibacter jiangxiensis NM7(T), a propionate-producing fermentative bacterium.</title>
        <authorList>
            <person name="Qiu Y.-L."/>
            <person name="Tourlousse D.M."/>
            <person name="Matsuura N."/>
            <person name="Ohashi A."/>
            <person name="Sekiguchi Y."/>
        </authorList>
    </citation>
    <scope>NUCLEOTIDE SEQUENCE [LARGE SCALE GENOMIC DNA]</scope>
    <source>
        <strain evidence="3">NM7</strain>
    </source>
</reference>
<gene>
    <name evidence="2" type="ORF">PJIAN_2154</name>
</gene>
<dbReference type="Proteomes" id="UP000076586">
    <property type="component" value="Unassembled WGS sequence"/>
</dbReference>
<feature type="transmembrane region" description="Helical" evidence="1">
    <location>
        <begin position="155"/>
        <end position="177"/>
    </location>
</feature>
<sequence length="255" mass="29850">MFQNAFSFDGRIRRLEYGISFIVYVVAQTFVMAMIKSDIPFSILAFIPLFWFLWAQGSKRSHDLGHSGWFQLIPFYALWLIFIKGDDGINIYGLSPRPQTKLSDFNKEQFPKEENSLAFNKNSNGIMKLFTKINILIPLLINIIAMFSVDRYFDEYWVIFVMDAAIIWLYIFAIVFVNRYYKVLDFLESAVSQGTLRLILVVNVLIPSIIRILTWDLNNNDSSFLYCLSYSLSMLLVWSFTAIILWIYKGYKDCK</sequence>
<dbReference type="Pfam" id="PF05656">
    <property type="entry name" value="DUF805"/>
    <property type="match status" value="1"/>
</dbReference>
<accession>A0A161LDX9</accession>
<feature type="transmembrane region" description="Helical" evidence="1">
    <location>
        <begin position="223"/>
        <end position="248"/>
    </location>
</feature>
<keyword evidence="3" id="KW-1185">Reference proteome</keyword>
<dbReference type="InterPro" id="IPR008523">
    <property type="entry name" value="DUF805"/>
</dbReference>
<dbReference type="GO" id="GO:0005886">
    <property type="term" value="C:plasma membrane"/>
    <property type="evidence" value="ECO:0007669"/>
    <property type="project" value="TreeGrafter"/>
</dbReference>
<feature type="transmembrane region" description="Helical" evidence="1">
    <location>
        <begin position="66"/>
        <end position="83"/>
    </location>
</feature>
<comment type="caution">
    <text evidence="2">The sequence shown here is derived from an EMBL/GenBank/DDBJ whole genome shotgun (WGS) entry which is preliminary data.</text>
</comment>